<dbReference type="GO" id="GO:0140053">
    <property type="term" value="P:mitochondrial gene expression"/>
    <property type="evidence" value="ECO:0007669"/>
    <property type="project" value="UniProtKB-UniRule"/>
</dbReference>
<evidence type="ECO:0000256" key="4">
    <source>
        <dbReference type="ARBA" id="ARBA00022792"/>
    </source>
</evidence>
<evidence type="ECO:0000313" key="9">
    <source>
        <dbReference type="EMBL" id="ROW05621.1"/>
    </source>
</evidence>
<dbReference type="GO" id="GO:0005743">
    <property type="term" value="C:mitochondrial inner membrane"/>
    <property type="evidence" value="ECO:0007669"/>
    <property type="project" value="UniProtKB-SubCell"/>
</dbReference>
<evidence type="ECO:0000256" key="3">
    <source>
        <dbReference type="ARBA" id="ARBA00010787"/>
    </source>
</evidence>
<proteinExistence type="inferred from homology"/>
<dbReference type="STRING" id="252740.A0A423WQE5"/>
<evidence type="ECO:0000256" key="5">
    <source>
        <dbReference type="ARBA" id="ARBA00022946"/>
    </source>
</evidence>
<gene>
    <name evidence="9" type="ORF">VSDG_00489</name>
</gene>
<dbReference type="OrthoDB" id="107372at2759"/>
<dbReference type="PANTHER" id="PTHR28087">
    <property type="entry name" value="ATPASE SYNTHESIS PROTEIN 25, MITOCHONDRIAL"/>
    <property type="match status" value="1"/>
</dbReference>
<keyword evidence="6 8" id="KW-0496">Mitochondrion</keyword>
<dbReference type="EMBL" id="LJZO01000001">
    <property type="protein sequence ID" value="ROW05621.1"/>
    <property type="molecule type" value="Genomic_DNA"/>
</dbReference>
<comment type="caution">
    <text evidence="9">The sequence shown here is derived from an EMBL/GenBank/DDBJ whole genome shotgun (WGS) entry which is preliminary data.</text>
</comment>
<organism evidence="9 10">
    <name type="scientific">Cytospora chrysosperma</name>
    <name type="common">Cytospora canker fungus</name>
    <name type="synonym">Sphaeria chrysosperma</name>
    <dbReference type="NCBI Taxonomy" id="252740"/>
    <lineage>
        <taxon>Eukaryota</taxon>
        <taxon>Fungi</taxon>
        <taxon>Dikarya</taxon>
        <taxon>Ascomycota</taxon>
        <taxon>Pezizomycotina</taxon>
        <taxon>Sordariomycetes</taxon>
        <taxon>Sordariomycetidae</taxon>
        <taxon>Diaporthales</taxon>
        <taxon>Cytosporaceae</taxon>
        <taxon>Cytospora</taxon>
    </lineage>
</organism>
<dbReference type="Gene3D" id="3.30.460.10">
    <property type="entry name" value="Beta Polymerase, domain 2"/>
    <property type="match status" value="1"/>
</dbReference>
<keyword evidence="5 8" id="KW-0809">Transit peptide</keyword>
<dbReference type="InterPro" id="IPR040152">
    <property type="entry name" value="Atp25"/>
</dbReference>
<evidence type="ECO:0000256" key="8">
    <source>
        <dbReference type="RuleBase" id="RU367062"/>
    </source>
</evidence>
<dbReference type="PANTHER" id="PTHR28087:SF1">
    <property type="entry name" value="ATPASE SYNTHESIS PROTEIN 25, MITOCHONDRIAL"/>
    <property type="match status" value="1"/>
</dbReference>
<comment type="subcellular location">
    <subcellularLocation>
        <location evidence="2 8">Mitochondrion inner membrane</location>
        <topology evidence="2 8">Peripheral membrane protein</topology>
        <orientation evidence="2 8">Matrix side</orientation>
    </subcellularLocation>
</comment>
<dbReference type="AlphaFoldDB" id="A0A423WQE5"/>
<reference evidence="9 10" key="1">
    <citation type="submission" date="2015-09" db="EMBL/GenBank/DDBJ databases">
        <title>Host preference determinants of Valsa canker pathogens revealed by comparative genomics.</title>
        <authorList>
            <person name="Yin Z."/>
            <person name="Huang L."/>
        </authorList>
    </citation>
    <scope>NUCLEOTIDE SEQUENCE [LARGE SCALE GENOMIC DNA]</scope>
    <source>
        <strain evidence="9 10">YSFL</strain>
    </source>
</reference>
<keyword evidence="10" id="KW-1185">Reference proteome</keyword>
<dbReference type="Proteomes" id="UP000284375">
    <property type="component" value="Unassembled WGS sequence"/>
</dbReference>
<dbReference type="InterPro" id="IPR043519">
    <property type="entry name" value="NT_sf"/>
</dbReference>
<evidence type="ECO:0000256" key="6">
    <source>
        <dbReference type="ARBA" id="ARBA00023128"/>
    </source>
</evidence>
<evidence type="ECO:0000256" key="1">
    <source>
        <dbReference type="ARBA" id="ARBA00003470"/>
    </source>
</evidence>
<keyword evidence="4 8" id="KW-0999">Mitochondrion inner membrane</keyword>
<comment type="function">
    <text evidence="8">Mitochondrial mRNA stabilization factor.</text>
</comment>
<sequence length="687" mass="78028">MALRPTLRATAAGCSVSQKSILHLFAPQNAPVISINNTSRRLSLSSGSYLLRPQASATSRLRFYSTEKPTGETEGESTSGHLTITELKLETPETNEDDGEKPWYLEEEPPRHPALVNEAQPLPTVPRGVPIIMHDLVKFVAEDMGLDELNLLDLRTLDPPAALGPSLIMLFGTARSERHLHVSAGNLKSWLRKRGIQAHADGLLGPNEFKIKMRRKQRKAKLLGTSAMPLGGDDGITTRWICMNLGTIRSDSQEAIEYETSTGFGTRQTGTTIVVQMLTESKRKELDLETLWSRILARRGVENLVEDDLEYAEADPEPNEVSLFTEGGTPKVLAAPSQRRFFSTSLRRSNQVIDPPTSDSATNHVNDTSLGPRPFLNAKLATLEQLQTWFTGLSPGDAFEALEYSRTGRHPPFINAWNKEIQYLTPDNSWRYRLWLCVAGRKVGVRRFDLAHLRELVREMELLGIVCHQAHYIELLQAVYLAPRDSEVPLQEQTDLALEILGIMYERGEPILTTEVIVSLIESLAHTESQGKETGELQSVLEKFLIQADLPYMGEEAVMRLMDAYSIQGNWDRFWETWRTPPRFLERRSERMYIELWTLLAETNHQRRCQDALRRYFHEMLGENPQVNPILEVKEAVEACLRVAEPGAEEFARNLVVKDTKTRWTSEYEFVHMWRMLNPQWALQSSF</sequence>
<keyword evidence="7 8" id="KW-0472">Membrane</keyword>
<protein>
    <recommendedName>
        <fullName evidence="8">ATPase synthesis protein 25</fullName>
    </recommendedName>
</protein>
<evidence type="ECO:0000256" key="7">
    <source>
        <dbReference type="ARBA" id="ARBA00023136"/>
    </source>
</evidence>
<evidence type="ECO:0000313" key="10">
    <source>
        <dbReference type="Proteomes" id="UP000284375"/>
    </source>
</evidence>
<dbReference type="GO" id="GO:0048255">
    <property type="term" value="P:mRNA stabilization"/>
    <property type="evidence" value="ECO:0007669"/>
    <property type="project" value="TreeGrafter"/>
</dbReference>
<evidence type="ECO:0000256" key="2">
    <source>
        <dbReference type="ARBA" id="ARBA00004443"/>
    </source>
</evidence>
<name>A0A423WQE5_CYTCH</name>
<comment type="function">
    <text evidence="1">Probable mitochondrial mRNA stabilization factor.</text>
</comment>
<comment type="similarity">
    <text evidence="3 8">Belongs to the ATP25 family.</text>
</comment>
<accession>A0A423WQE5</accession>